<keyword evidence="3" id="KW-1185">Reference proteome</keyword>
<sequence>MSPNRFYLVAIGLFTVFTIIMFFTLPKKYGISLLIIDISIIIFAFLVWLNDKHFNEQINERIFSISDKEFIKDVIIRQMNMHGVTEVVEEDNIIKFYRGKEKAGEIRFKTDENGNPLKIDGKYIIEVRAPEYILHNIDHETWSILSQK</sequence>
<keyword evidence="1" id="KW-1133">Transmembrane helix</keyword>
<dbReference type="OrthoDB" id="14438at2"/>
<dbReference type="PaxDb" id="123214-PERMA_1245"/>
<dbReference type="Proteomes" id="UP000001366">
    <property type="component" value="Chromosome"/>
</dbReference>
<evidence type="ECO:0000256" key="1">
    <source>
        <dbReference type="SAM" id="Phobius"/>
    </source>
</evidence>
<keyword evidence="1" id="KW-0812">Transmembrane</keyword>
<accession>C0QQS2</accession>
<dbReference type="AlphaFoldDB" id="C0QQS2"/>
<dbReference type="HOGENOM" id="CLU_1776488_0_0_0"/>
<feature type="transmembrane region" description="Helical" evidence="1">
    <location>
        <begin position="6"/>
        <end position="24"/>
    </location>
</feature>
<evidence type="ECO:0000313" key="3">
    <source>
        <dbReference type="Proteomes" id="UP000001366"/>
    </source>
</evidence>
<proteinExistence type="predicted"/>
<protein>
    <submittedName>
        <fullName evidence="2">Uncharacterized protein</fullName>
    </submittedName>
</protein>
<reference evidence="2 3" key="1">
    <citation type="journal article" date="2009" name="J. Bacteriol.">
        <title>Complete and draft genome sequences of six members of the Aquificales.</title>
        <authorList>
            <person name="Reysenbach A.L."/>
            <person name="Hamamura N."/>
            <person name="Podar M."/>
            <person name="Griffiths E."/>
            <person name="Ferreira S."/>
            <person name="Hochstein R."/>
            <person name="Heidelberg J."/>
            <person name="Johnson J."/>
            <person name="Mead D."/>
            <person name="Pohorille A."/>
            <person name="Sarmiento M."/>
            <person name="Schweighofer K."/>
            <person name="Seshadri R."/>
            <person name="Voytek M.A."/>
        </authorList>
    </citation>
    <scope>NUCLEOTIDE SEQUENCE [LARGE SCALE GENOMIC DNA]</scope>
    <source>
        <strain evidence="3">DSM 14350 / EX-H1</strain>
    </source>
</reference>
<dbReference type="EMBL" id="CP001230">
    <property type="protein sequence ID" value="ACO04518.1"/>
    <property type="molecule type" value="Genomic_DNA"/>
</dbReference>
<organism evidence="2 3">
    <name type="scientific">Persephonella marina (strain DSM 14350 / EX-H1)</name>
    <dbReference type="NCBI Taxonomy" id="123214"/>
    <lineage>
        <taxon>Bacteria</taxon>
        <taxon>Pseudomonadati</taxon>
        <taxon>Aquificota</taxon>
        <taxon>Aquificia</taxon>
        <taxon>Aquificales</taxon>
        <taxon>Hydrogenothermaceae</taxon>
        <taxon>Persephonella</taxon>
    </lineage>
</organism>
<gene>
    <name evidence="2" type="ordered locus">PERMA_1245</name>
</gene>
<name>C0QQS2_PERMH</name>
<keyword evidence="1" id="KW-0472">Membrane</keyword>
<dbReference type="RefSeq" id="WP_012676756.1">
    <property type="nucleotide sequence ID" value="NC_012440.1"/>
</dbReference>
<dbReference type="STRING" id="123214.PERMA_1245"/>
<dbReference type="KEGG" id="pmx:PERMA_1245"/>
<feature type="transmembrane region" description="Helical" evidence="1">
    <location>
        <begin position="31"/>
        <end position="49"/>
    </location>
</feature>
<evidence type="ECO:0000313" key="2">
    <source>
        <dbReference type="EMBL" id="ACO04518.1"/>
    </source>
</evidence>